<reference evidence="1" key="2">
    <citation type="journal article" date="2015" name="Fish Shellfish Immunol.">
        <title>Early steps in the European eel (Anguilla anguilla)-Vibrio vulnificus interaction in the gills: Role of the RtxA13 toxin.</title>
        <authorList>
            <person name="Callol A."/>
            <person name="Pajuelo D."/>
            <person name="Ebbesson L."/>
            <person name="Teles M."/>
            <person name="MacKenzie S."/>
            <person name="Amaro C."/>
        </authorList>
    </citation>
    <scope>NUCLEOTIDE SEQUENCE</scope>
</reference>
<sequence>MVNVMLPRVNPKKDTFLSGESL</sequence>
<dbReference type="EMBL" id="GBXM01033616">
    <property type="protein sequence ID" value="JAH74961.1"/>
    <property type="molecule type" value="Transcribed_RNA"/>
</dbReference>
<protein>
    <submittedName>
        <fullName evidence="1">Uncharacterized protein</fullName>
    </submittedName>
</protein>
<dbReference type="AlphaFoldDB" id="A0A0E9VAB5"/>
<evidence type="ECO:0000313" key="1">
    <source>
        <dbReference type="EMBL" id="JAH74961.1"/>
    </source>
</evidence>
<proteinExistence type="predicted"/>
<name>A0A0E9VAB5_ANGAN</name>
<reference evidence="1" key="1">
    <citation type="submission" date="2014-11" db="EMBL/GenBank/DDBJ databases">
        <authorList>
            <person name="Amaro Gonzalez C."/>
        </authorList>
    </citation>
    <scope>NUCLEOTIDE SEQUENCE</scope>
</reference>
<organism evidence="1">
    <name type="scientific">Anguilla anguilla</name>
    <name type="common">European freshwater eel</name>
    <name type="synonym">Muraena anguilla</name>
    <dbReference type="NCBI Taxonomy" id="7936"/>
    <lineage>
        <taxon>Eukaryota</taxon>
        <taxon>Metazoa</taxon>
        <taxon>Chordata</taxon>
        <taxon>Craniata</taxon>
        <taxon>Vertebrata</taxon>
        <taxon>Euteleostomi</taxon>
        <taxon>Actinopterygii</taxon>
        <taxon>Neopterygii</taxon>
        <taxon>Teleostei</taxon>
        <taxon>Anguilliformes</taxon>
        <taxon>Anguillidae</taxon>
        <taxon>Anguilla</taxon>
    </lineage>
</organism>
<accession>A0A0E9VAB5</accession>